<dbReference type="SUPFAM" id="SSF50891">
    <property type="entry name" value="Cyclophilin-like"/>
    <property type="match status" value="1"/>
</dbReference>
<keyword evidence="3" id="KW-0697">Rotamase</keyword>
<dbReference type="EMBL" id="JADEWZ010000017">
    <property type="protein sequence ID" value="MBE9116773.1"/>
    <property type="molecule type" value="Genomic_DNA"/>
</dbReference>
<dbReference type="EC" id="5.2.1.8" evidence="1"/>
<dbReference type="InterPro" id="IPR048563">
    <property type="entry name" value="CYP38_PsbQ-like"/>
</dbReference>
<gene>
    <name evidence="6" type="ORF">IQ249_12770</name>
</gene>
<reference evidence="6" key="1">
    <citation type="submission" date="2020-10" db="EMBL/GenBank/DDBJ databases">
        <authorList>
            <person name="Castelo-Branco R."/>
            <person name="Eusebio N."/>
            <person name="Adriana R."/>
            <person name="Vieira A."/>
            <person name="Brugerolle De Fraissinette N."/>
            <person name="Rezende De Castro R."/>
            <person name="Schneider M.P."/>
            <person name="Vasconcelos V."/>
            <person name="Leao P.N."/>
        </authorList>
    </citation>
    <scope>NUCLEOTIDE SEQUENCE</scope>
    <source>
        <strain evidence="6">LEGE 07157</strain>
    </source>
</reference>
<dbReference type="GO" id="GO:0003755">
    <property type="term" value="F:peptidyl-prolyl cis-trans isomerase activity"/>
    <property type="evidence" value="ECO:0007669"/>
    <property type="project" value="UniProtKB-KW"/>
</dbReference>
<dbReference type="AlphaFoldDB" id="A0A8J7IUT9"/>
<dbReference type="RefSeq" id="WP_194029863.1">
    <property type="nucleotide sequence ID" value="NZ_JADEWZ010000017.1"/>
</dbReference>
<dbReference type="Gene3D" id="1.20.120.290">
    <property type="entry name" value="Oxygen-evolving enhancer protein 3 (PsbQ), four-helix up-down bundle"/>
    <property type="match status" value="1"/>
</dbReference>
<dbReference type="Pfam" id="PF00160">
    <property type="entry name" value="Pro_isomerase"/>
    <property type="match status" value="1"/>
</dbReference>
<evidence type="ECO:0000313" key="7">
    <source>
        <dbReference type="Proteomes" id="UP000654482"/>
    </source>
</evidence>
<sequence>METTSKFFQNWGKRFFKATLIVLLIVPFYLGLSGINSRAYAAPRKSQLAKGNAITDPAAILRYSLPIDNDAVRQLQGDIEDISNQLRSKRWNSVKQDVSSAIKIANRKKERLLAGIPDERQAEAEKLVAAIDTELTQLQEAVEARDKDRVTTQRRELLDRVTTLEELMVTAFPFEVPEEYSNLPQLKGRATVEMKTSKGAIAIIADGYSAPINAGNFVDLVQRGFYDGLEFIPGQDFVRQVGDPPGKEEGFIDPKTKEYRAIPLEVLIQGEEEPLYEITLEDAGYYLEPLALPFSAYGAVALARPGDDPNGGSSQIFFFLFDTELTPPGFNLLDGRYSVFGYVVEGKEVLDKLKAGDKVISAKVVRGSENLVQPS</sequence>
<dbReference type="PROSITE" id="PS50072">
    <property type="entry name" value="CSA_PPIASE_2"/>
    <property type="match status" value="1"/>
</dbReference>
<dbReference type="Pfam" id="PF21329">
    <property type="entry name" value="CYP38_PsbQ-like"/>
    <property type="match status" value="1"/>
</dbReference>
<accession>A0A8J7IUT9</accession>
<name>A0A8J7IUT9_9CYAN</name>
<keyword evidence="2" id="KW-0793">Thylakoid</keyword>
<dbReference type="CDD" id="cd01924">
    <property type="entry name" value="cyclophilin_TLP40_like"/>
    <property type="match status" value="1"/>
</dbReference>
<evidence type="ECO:0000256" key="4">
    <source>
        <dbReference type="ARBA" id="ARBA00023235"/>
    </source>
</evidence>
<dbReference type="PANTHER" id="PTHR43246">
    <property type="entry name" value="PEPTIDYL-PROLYL CIS-TRANS ISOMERASE CYP38, CHLOROPLASTIC"/>
    <property type="match status" value="1"/>
</dbReference>
<evidence type="ECO:0000256" key="2">
    <source>
        <dbReference type="ARBA" id="ARBA00023078"/>
    </source>
</evidence>
<comment type="caution">
    <text evidence="6">The sequence shown here is derived from an EMBL/GenBank/DDBJ whole genome shotgun (WGS) entry which is preliminary data.</text>
</comment>
<dbReference type="InterPro" id="IPR002130">
    <property type="entry name" value="Cyclophilin-type_PPIase_dom"/>
</dbReference>
<keyword evidence="7" id="KW-1185">Reference proteome</keyword>
<dbReference type="Gene3D" id="2.40.100.10">
    <property type="entry name" value="Cyclophilin-like"/>
    <property type="match status" value="1"/>
</dbReference>
<proteinExistence type="predicted"/>
<keyword evidence="4 6" id="KW-0413">Isomerase</keyword>
<dbReference type="InterPro" id="IPR023222">
    <property type="entry name" value="PsbQ-like_dom_sf"/>
</dbReference>
<dbReference type="InterPro" id="IPR044665">
    <property type="entry name" value="E_coli_cyclophilin_A-like"/>
</dbReference>
<evidence type="ECO:0000256" key="1">
    <source>
        <dbReference type="ARBA" id="ARBA00013194"/>
    </source>
</evidence>
<protein>
    <recommendedName>
        <fullName evidence="1">peptidylprolyl isomerase</fullName>
        <ecNumber evidence="1">5.2.1.8</ecNumber>
    </recommendedName>
</protein>
<evidence type="ECO:0000256" key="3">
    <source>
        <dbReference type="ARBA" id="ARBA00023110"/>
    </source>
</evidence>
<feature type="domain" description="PPIase cyclophilin-type" evidence="5">
    <location>
        <begin position="199"/>
        <end position="355"/>
    </location>
</feature>
<evidence type="ECO:0000259" key="5">
    <source>
        <dbReference type="PROSITE" id="PS50072"/>
    </source>
</evidence>
<evidence type="ECO:0000313" key="6">
    <source>
        <dbReference type="EMBL" id="MBE9116773.1"/>
    </source>
</evidence>
<dbReference type="Proteomes" id="UP000654482">
    <property type="component" value="Unassembled WGS sequence"/>
</dbReference>
<dbReference type="SUPFAM" id="SSF101112">
    <property type="entry name" value="Oxygen-evolving enhancer protein 3"/>
    <property type="match status" value="1"/>
</dbReference>
<organism evidence="6 7">
    <name type="scientific">Lusitaniella coriacea LEGE 07157</name>
    <dbReference type="NCBI Taxonomy" id="945747"/>
    <lineage>
        <taxon>Bacteria</taxon>
        <taxon>Bacillati</taxon>
        <taxon>Cyanobacteriota</taxon>
        <taxon>Cyanophyceae</taxon>
        <taxon>Spirulinales</taxon>
        <taxon>Lusitaniellaceae</taxon>
        <taxon>Lusitaniella</taxon>
    </lineage>
</organism>
<dbReference type="InterPro" id="IPR029000">
    <property type="entry name" value="Cyclophilin-like_dom_sf"/>
</dbReference>